<dbReference type="SUPFAM" id="SSF74653">
    <property type="entry name" value="TolA/TonB C-terminal domain"/>
    <property type="match status" value="1"/>
</dbReference>
<evidence type="ECO:0000256" key="7">
    <source>
        <dbReference type="ARBA" id="ARBA00022927"/>
    </source>
</evidence>
<keyword evidence="5" id="KW-0997">Cell inner membrane</keyword>
<keyword evidence="6" id="KW-0812">Transmembrane</keyword>
<keyword evidence="4" id="KW-1003">Cell membrane</keyword>
<accession>A0A9R1C8J8</accession>
<comment type="similarity">
    <text evidence="2">Belongs to the TonB family.</text>
</comment>
<dbReference type="Gene3D" id="3.30.1150.10">
    <property type="match status" value="1"/>
</dbReference>
<dbReference type="InterPro" id="IPR003538">
    <property type="entry name" value="TonB"/>
</dbReference>
<evidence type="ECO:0000256" key="6">
    <source>
        <dbReference type="ARBA" id="ARBA00022692"/>
    </source>
</evidence>
<proteinExistence type="inferred from homology"/>
<protein>
    <recommendedName>
        <fullName evidence="10">TonB C-terminal domain-containing protein</fullName>
    </recommendedName>
</protein>
<evidence type="ECO:0000256" key="8">
    <source>
        <dbReference type="ARBA" id="ARBA00022989"/>
    </source>
</evidence>
<gene>
    <name evidence="11" type="ORF">PRLR5076_08280</name>
</gene>
<keyword evidence="8" id="KW-1133">Transmembrane helix</keyword>
<dbReference type="PROSITE" id="PS52015">
    <property type="entry name" value="TONB_CTD"/>
    <property type="match status" value="1"/>
</dbReference>
<dbReference type="InterPro" id="IPR037682">
    <property type="entry name" value="TonB_C"/>
</dbReference>
<dbReference type="GO" id="GO:0031992">
    <property type="term" value="F:energy transducer activity"/>
    <property type="evidence" value="ECO:0007669"/>
    <property type="project" value="InterPro"/>
</dbReference>
<dbReference type="PANTHER" id="PTHR33446:SF2">
    <property type="entry name" value="PROTEIN TONB"/>
    <property type="match status" value="1"/>
</dbReference>
<evidence type="ECO:0000256" key="5">
    <source>
        <dbReference type="ARBA" id="ARBA00022519"/>
    </source>
</evidence>
<organism evidence="11 12">
    <name type="scientific">Prevotella lacticifex</name>
    <dbReference type="NCBI Taxonomy" id="2854755"/>
    <lineage>
        <taxon>Bacteria</taxon>
        <taxon>Pseudomonadati</taxon>
        <taxon>Bacteroidota</taxon>
        <taxon>Bacteroidia</taxon>
        <taxon>Bacteroidales</taxon>
        <taxon>Prevotellaceae</taxon>
        <taxon>Prevotella</taxon>
    </lineage>
</organism>
<keyword evidence="12" id="KW-1185">Reference proteome</keyword>
<dbReference type="Pfam" id="PF03544">
    <property type="entry name" value="TonB_C"/>
    <property type="match status" value="1"/>
</dbReference>
<dbReference type="EMBL" id="BPUB01000001">
    <property type="protein sequence ID" value="GJG57977.1"/>
    <property type="molecule type" value="Genomic_DNA"/>
</dbReference>
<name>A0A9R1C8J8_9BACT</name>
<keyword evidence="7" id="KW-0653">Protein transport</keyword>
<dbReference type="GO" id="GO:0055085">
    <property type="term" value="P:transmembrane transport"/>
    <property type="evidence" value="ECO:0007669"/>
    <property type="project" value="InterPro"/>
</dbReference>
<evidence type="ECO:0000256" key="2">
    <source>
        <dbReference type="ARBA" id="ARBA00006555"/>
    </source>
</evidence>
<evidence type="ECO:0000313" key="12">
    <source>
        <dbReference type="Proteomes" id="UP000825483"/>
    </source>
</evidence>
<evidence type="ECO:0000259" key="10">
    <source>
        <dbReference type="PROSITE" id="PS52015"/>
    </source>
</evidence>
<dbReference type="PRINTS" id="PR01374">
    <property type="entry name" value="TONBPROTEIN"/>
</dbReference>
<comment type="caution">
    <text evidence="11">The sequence shown here is derived from an EMBL/GenBank/DDBJ whole genome shotgun (WGS) entry which is preliminary data.</text>
</comment>
<evidence type="ECO:0000256" key="4">
    <source>
        <dbReference type="ARBA" id="ARBA00022475"/>
    </source>
</evidence>
<keyword evidence="9" id="KW-0472">Membrane</keyword>
<evidence type="ECO:0000313" key="11">
    <source>
        <dbReference type="EMBL" id="GJG57977.1"/>
    </source>
</evidence>
<dbReference type="InterPro" id="IPR051045">
    <property type="entry name" value="TonB-dependent_transducer"/>
</dbReference>
<reference evidence="11" key="1">
    <citation type="journal article" date="2022" name="Int. J. Syst. Evol. Microbiol.">
        <title>Prevotella lacticifex sp. nov., isolated from the rumen of cows.</title>
        <authorList>
            <person name="Shinkai T."/>
            <person name="Ikeyama N."/>
            <person name="Kumagai M."/>
            <person name="Ohmori H."/>
            <person name="Sakamoto M."/>
            <person name="Ohkuma M."/>
            <person name="Mitsumori M."/>
        </authorList>
    </citation>
    <scope>NUCLEOTIDE SEQUENCE</scope>
    <source>
        <strain evidence="11">R5076</strain>
    </source>
</reference>
<dbReference type="FunFam" id="3.30.1150.10:FF:000002">
    <property type="entry name" value="Energy transducer TonB"/>
    <property type="match status" value="1"/>
</dbReference>
<dbReference type="GO" id="GO:0015031">
    <property type="term" value="P:protein transport"/>
    <property type="evidence" value="ECO:0007669"/>
    <property type="project" value="UniProtKB-KW"/>
</dbReference>
<dbReference type="GO" id="GO:0015891">
    <property type="term" value="P:siderophore transport"/>
    <property type="evidence" value="ECO:0007669"/>
    <property type="project" value="InterPro"/>
</dbReference>
<comment type="subcellular location">
    <subcellularLocation>
        <location evidence="1">Cell inner membrane</location>
        <topology evidence="1">Single-pass membrane protein</topology>
        <orientation evidence="1">Periplasmic side</orientation>
    </subcellularLocation>
</comment>
<dbReference type="InterPro" id="IPR006260">
    <property type="entry name" value="TonB/TolA_C"/>
</dbReference>
<feature type="domain" description="TonB C-terminal" evidence="10">
    <location>
        <begin position="109"/>
        <end position="198"/>
    </location>
</feature>
<dbReference type="AlphaFoldDB" id="A0A9R1C8J8"/>
<evidence type="ECO:0000256" key="1">
    <source>
        <dbReference type="ARBA" id="ARBA00004383"/>
    </source>
</evidence>
<dbReference type="GO" id="GO:0098797">
    <property type="term" value="C:plasma membrane protein complex"/>
    <property type="evidence" value="ECO:0007669"/>
    <property type="project" value="TreeGrafter"/>
</dbReference>
<evidence type="ECO:0000256" key="9">
    <source>
        <dbReference type="ARBA" id="ARBA00023136"/>
    </source>
</evidence>
<dbReference type="NCBIfam" id="TIGR01352">
    <property type="entry name" value="tonB_Cterm"/>
    <property type="match status" value="1"/>
</dbReference>
<evidence type="ECO:0000256" key="3">
    <source>
        <dbReference type="ARBA" id="ARBA00022448"/>
    </source>
</evidence>
<keyword evidence="3" id="KW-0813">Transport</keyword>
<dbReference type="PANTHER" id="PTHR33446">
    <property type="entry name" value="PROTEIN TONB-RELATED"/>
    <property type="match status" value="1"/>
</dbReference>
<sequence length="198" mass="22933">MYSVSNGGFFNVRFRLCYFDMSGTLLDYKDYYKTDIDIAPSMTKQVDIPAFEARRNYSYYKSNSLYEDRRFNISFKLLGYNESYIDQKTEKGLNDSIYEDVEQMPSFPGGQWALMQYLANNIKYPVVAQENGIEGHVVVSFVVERDGSITDVQVVRSVDPSLDREALRVVRSMPKWIPGKQKGQAVRVKYNMPVSFRL</sequence>
<dbReference type="Proteomes" id="UP000825483">
    <property type="component" value="Unassembled WGS sequence"/>
</dbReference>
<dbReference type="GO" id="GO:0030288">
    <property type="term" value="C:outer membrane-bounded periplasmic space"/>
    <property type="evidence" value="ECO:0007669"/>
    <property type="project" value="InterPro"/>
</dbReference>